<feature type="region of interest" description="Disordered" evidence="1">
    <location>
        <begin position="257"/>
        <end position="280"/>
    </location>
</feature>
<gene>
    <name evidence="3" type="ORF">WM2015_706</name>
</gene>
<proteinExistence type="predicted"/>
<dbReference type="EMBL" id="CP012154">
    <property type="protein sequence ID" value="AKS41087.1"/>
    <property type="molecule type" value="Genomic_DNA"/>
</dbReference>
<name>A0A0K0XTY7_9GAMM</name>
<accession>A0A0K0XTY7</accession>
<dbReference type="PANTHER" id="PTHR43283:SF18">
    <property type="match status" value="1"/>
</dbReference>
<dbReference type="InterPro" id="IPR012338">
    <property type="entry name" value="Beta-lactam/transpept-like"/>
</dbReference>
<evidence type="ECO:0000313" key="3">
    <source>
        <dbReference type="EMBL" id="AKS41087.1"/>
    </source>
</evidence>
<dbReference type="Pfam" id="PF00144">
    <property type="entry name" value="Beta-lactamase"/>
    <property type="match status" value="1"/>
</dbReference>
<dbReference type="STRING" id="1579979.WM2015_706"/>
<dbReference type="InterPro" id="IPR050789">
    <property type="entry name" value="Diverse_Enzym_Activities"/>
</dbReference>
<protein>
    <recommendedName>
        <fullName evidence="2">Beta-lactamase-related domain-containing protein</fullName>
    </recommendedName>
</protein>
<evidence type="ECO:0000256" key="1">
    <source>
        <dbReference type="SAM" id="MobiDB-lite"/>
    </source>
</evidence>
<dbReference type="Proteomes" id="UP000066624">
    <property type="component" value="Chromosome"/>
</dbReference>
<dbReference type="Gene3D" id="3.40.710.10">
    <property type="entry name" value="DD-peptidase/beta-lactamase superfamily"/>
    <property type="match status" value="1"/>
</dbReference>
<dbReference type="AlphaFoldDB" id="A0A0K0XTY7"/>
<reference evidence="3 4" key="1">
    <citation type="submission" date="2015-07" db="EMBL/GenBank/DDBJ databases">
        <authorList>
            <person name="Noorani M."/>
        </authorList>
    </citation>
    <scope>NUCLEOTIDE SEQUENCE [LARGE SCALE GENOMIC DNA]</scope>
    <source>
        <strain evidence="3 4">KCTC 42284</strain>
    </source>
</reference>
<dbReference type="KEGG" id="wma:WM2015_706"/>
<sequence length="496" mass="52311">MVIASARIGSCARRLLEPVQWLLFSEGGLMNKQGLLATALCASLIVLTPTATDASCNVLQFDRFEPVVAEDISRALTEVRSEHGLPAVGAVLVDSNGVIAYGADGLRLSDGSAEVDLDELWHLGSNTKAMTATLYATFVRDGELSFDDPLPSFFPEIAALPVWQSVTIRHLLRHQGGVVPNLPQMPGSDPADVMAFRAQWAEDVLTAEPASAVGSVSYSNVGIVLVGAAMEAHTGQPWEALMSQRLFGPLGMNQCGFGPPPHPGNAQGHGQDGTPLPGADNTPMLGPAGTVHCSLESWGRYLSANLAGPKGESPLLGASLWNELHDSASGAAMGWFSSGWYNRPGIWHNGSNGMWYSQAWIIPGTDRVYGVATNIANGNGANAAAIRLTEATSVPLGANEPYAFGGCSDGNEEQMYCLNLDAESAIDLSISHEPFGGLLILEHYNEDGTGLGQTVGNDSGVSLNTTLPAGRYVFRVVPNNFMPACPPYEVLVTTPP</sequence>
<dbReference type="InterPro" id="IPR001466">
    <property type="entry name" value="Beta-lactam-related"/>
</dbReference>
<keyword evidence="4" id="KW-1185">Reference proteome</keyword>
<dbReference type="PANTHER" id="PTHR43283">
    <property type="entry name" value="BETA-LACTAMASE-RELATED"/>
    <property type="match status" value="1"/>
</dbReference>
<evidence type="ECO:0000259" key="2">
    <source>
        <dbReference type="Pfam" id="PF00144"/>
    </source>
</evidence>
<dbReference type="PATRIC" id="fig|1579979.3.peg.719"/>
<evidence type="ECO:0000313" key="4">
    <source>
        <dbReference type="Proteomes" id="UP000066624"/>
    </source>
</evidence>
<dbReference type="SUPFAM" id="SSF56601">
    <property type="entry name" value="beta-lactamase/transpeptidase-like"/>
    <property type="match status" value="1"/>
</dbReference>
<feature type="domain" description="Beta-lactamase-related" evidence="2">
    <location>
        <begin position="74"/>
        <end position="388"/>
    </location>
</feature>
<organism evidence="3 4">
    <name type="scientific">Wenzhouxiangella marina</name>
    <dbReference type="NCBI Taxonomy" id="1579979"/>
    <lineage>
        <taxon>Bacteria</taxon>
        <taxon>Pseudomonadati</taxon>
        <taxon>Pseudomonadota</taxon>
        <taxon>Gammaproteobacteria</taxon>
        <taxon>Chromatiales</taxon>
        <taxon>Wenzhouxiangellaceae</taxon>
        <taxon>Wenzhouxiangella</taxon>
    </lineage>
</organism>